<dbReference type="Gene3D" id="6.10.140.2230">
    <property type="match status" value="1"/>
</dbReference>
<dbReference type="InterPro" id="IPR000330">
    <property type="entry name" value="SNF2_N"/>
</dbReference>
<dbReference type="Gene3D" id="6.10.140.1500">
    <property type="match status" value="1"/>
</dbReference>
<dbReference type="Proteomes" id="UP000012046">
    <property type="component" value="Unassembled WGS sequence"/>
</dbReference>
<dbReference type="PANTHER" id="PTHR45766:SF6">
    <property type="entry name" value="SWI_SNF-RELATED MATRIX-ASSOCIATED ACTIN-DEPENDENT REGULATOR OF CHROMATIN SUBFAMILY A-LIKE PROTEIN 1"/>
    <property type="match status" value="1"/>
</dbReference>
<keyword evidence="4 9" id="KW-0067">ATP-binding</keyword>
<dbReference type="STRING" id="1129374.AJE_11659"/>
<keyword evidence="2 9" id="KW-0378">Hydrolase</keyword>
<keyword evidence="6 9" id="KW-0238">DNA-binding</keyword>
<keyword evidence="5 9" id="KW-0805">Transcription regulation</keyword>
<evidence type="ECO:0000256" key="2">
    <source>
        <dbReference type="ARBA" id="ARBA00022801"/>
    </source>
</evidence>
<dbReference type="Gene3D" id="3.40.50.10810">
    <property type="entry name" value="Tandem AAA-ATPase domain"/>
    <property type="match status" value="1"/>
</dbReference>
<dbReference type="Pfam" id="PF18339">
    <property type="entry name" value="Tudor_1_RapA"/>
    <property type="match status" value="1"/>
</dbReference>
<dbReference type="SUPFAM" id="SSF52540">
    <property type="entry name" value="P-loop containing nucleoside triphosphate hydrolases"/>
    <property type="match status" value="2"/>
</dbReference>
<organism evidence="13 14">
    <name type="scientific">Alishewanella jeotgali KCTC 22429</name>
    <dbReference type="NCBI Taxonomy" id="1129374"/>
    <lineage>
        <taxon>Bacteria</taxon>
        <taxon>Pseudomonadati</taxon>
        <taxon>Pseudomonadota</taxon>
        <taxon>Gammaproteobacteria</taxon>
        <taxon>Alteromonadales</taxon>
        <taxon>Alteromonadaceae</taxon>
        <taxon>Alishewanella</taxon>
    </lineage>
</organism>
<dbReference type="PANTHER" id="PTHR45766">
    <property type="entry name" value="DNA ANNEALING HELICASE AND ENDONUCLEASE ZRANB3 FAMILY MEMBER"/>
    <property type="match status" value="1"/>
</dbReference>
<dbReference type="InterPro" id="IPR040765">
    <property type="entry name" value="Tudor_1_RapA"/>
</dbReference>
<dbReference type="PATRIC" id="fig|1129374.4.peg.2315"/>
<evidence type="ECO:0000259" key="11">
    <source>
        <dbReference type="PROSITE" id="PS51192"/>
    </source>
</evidence>
<keyword evidence="8 9" id="KW-0804">Transcription</keyword>
<evidence type="ECO:0000256" key="8">
    <source>
        <dbReference type="ARBA" id="ARBA00023163"/>
    </source>
</evidence>
<evidence type="ECO:0000256" key="10">
    <source>
        <dbReference type="SAM" id="Coils"/>
    </source>
</evidence>
<dbReference type="Pfam" id="PF00176">
    <property type="entry name" value="SNF2-rel_dom"/>
    <property type="match status" value="1"/>
</dbReference>
<gene>
    <name evidence="9" type="primary">rapA</name>
    <name evidence="13" type="ORF">AJE_11659</name>
</gene>
<sequence>MRFALGQRWISDAESDLGLGTVIAIEGRMLTLLFPASGETRLYAQQEAPLTRVTFNVGDQIKSAEGFSILVQELSEQQQLLSYHGVRTDNGEPVVLRETFLDHFLSFNKPQDRLFAGQIDRFEYFPLRFQSWQMQQQLQQSPLRGLVGGRVSLIPHQLYIAHEVAKRHAPRVLLADEVGLGKTIEAGLILHQQLLTGLASRILVVVPESLQHQWLVEMLRRFNLRFAIFDEERCQQAQLDAENPFDTEQLVLCSLEFLTKKKSWHEQAVSSHWDILVVDEAHHLHWSPETASTEYQRIESLAQDTAGLILLTATPDQLGHQSHFARLRLLDPDRFYDYQAFLAQEQDFQHIASLAKQLLQHTPPSAPLLDDLRQLLTDEQSQQLIGQLREPNADLVELKQALLQQLLDRHGTGRILFRNSRAAITGFPQRLPQPAALSLPEQYKNALKVYQNLNLDAPLSARINANLFPEMIFQEFEGSTSQWWQFDPRVTYLLQLLKDNKPAKFLVICSKAATAIALEEALRVLEGVRAAVFHEGMSIVERDKAAAYFAQEEYSAQILLCSEIGSEGRNFQFAHHLVLFDLPLNPDLLEQRIGRLDRIGQQSDIQIHIPYFTDTAQQVLYRWYQDGLNAFAHTCQSGRLILEQQRGALEQLLAANQYNNAEITPLVEQAHSLAQELQQQLEQGRDQLLELNSAGGERASLLCQQVAQLDQDVKLPMLMFKAWDLLGVAQEDRSDTSIILRPSEQLQMNYPGLDDEGTSVTFDRACALAEEDIQFLSWDHPMVTGTLDILTNEQFGNSSVALLANKTLPVGTFFVELIYIAEASAPPALQLGRYLPPTPIRILVDKSGKDLAAKVAFEHFNRQLKPVGRQTGTKLVSALQSMIHPLLAKAEMQAMTQLAAIRHKAEVSLQQHLTATIERLQALQAVNPLVRQDEIDHLQQQRYESIKYLEKARLKLDAIRLIVVSHD</sequence>
<dbReference type="Pfam" id="PF00271">
    <property type="entry name" value="Helicase_C"/>
    <property type="match status" value="1"/>
</dbReference>
<evidence type="ECO:0000256" key="7">
    <source>
        <dbReference type="ARBA" id="ARBA00023159"/>
    </source>
</evidence>
<feature type="coiled-coil region" evidence="10">
    <location>
        <begin position="667"/>
        <end position="694"/>
    </location>
</feature>
<evidence type="ECO:0000256" key="9">
    <source>
        <dbReference type="HAMAP-Rule" id="MF_01821"/>
    </source>
</evidence>
<dbReference type="EMBL" id="AHTH01000039">
    <property type="protein sequence ID" value="EHR40355.1"/>
    <property type="molecule type" value="Genomic_DNA"/>
</dbReference>
<keyword evidence="14" id="KW-1185">Reference proteome</keyword>
<dbReference type="GO" id="GO:0006355">
    <property type="term" value="P:regulation of DNA-templated transcription"/>
    <property type="evidence" value="ECO:0007669"/>
    <property type="project" value="UniProtKB-UniRule"/>
</dbReference>
<dbReference type="EC" id="3.6.4.-" evidence="9"/>
<dbReference type="PROSITE" id="PS51194">
    <property type="entry name" value="HELICASE_CTER"/>
    <property type="match status" value="1"/>
</dbReference>
<dbReference type="InterPro" id="IPR057342">
    <property type="entry name" value="DEXDc_RapA"/>
</dbReference>
<dbReference type="InterPro" id="IPR038718">
    <property type="entry name" value="SNF2-like_sf"/>
</dbReference>
<keyword evidence="1 9" id="KW-0547">Nucleotide-binding</keyword>
<evidence type="ECO:0000256" key="4">
    <source>
        <dbReference type="ARBA" id="ARBA00022840"/>
    </source>
</evidence>
<dbReference type="InterPro" id="IPR014001">
    <property type="entry name" value="Helicase_ATP-bd"/>
</dbReference>
<dbReference type="eggNOG" id="COG0553">
    <property type="taxonomic scope" value="Bacteria"/>
</dbReference>
<dbReference type="SMART" id="SM00490">
    <property type="entry name" value="HELICc"/>
    <property type="match status" value="1"/>
</dbReference>
<comment type="similarity">
    <text evidence="9">Belongs to the SNF2/RAD54 helicase family. RapA subfamily.</text>
</comment>
<name>H3ZG35_9ALTE</name>
<dbReference type="InterPro" id="IPR049730">
    <property type="entry name" value="SNF2/RAD54-like_C"/>
</dbReference>
<feature type="binding site" evidence="9">
    <location>
        <begin position="176"/>
        <end position="183"/>
    </location>
    <ligand>
        <name>ATP</name>
        <dbReference type="ChEBI" id="CHEBI:30616"/>
    </ligand>
</feature>
<evidence type="ECO:0000313" key="13">
    <source>
        <dbReference type="EMBL" id="EHR40355.1"/>
    </source>
</evidence>
<comment type="caution">
    <text evidence="13">The sequence shown here is derived from an EMBL/GenBank/DDBJ whole genome shotgun (WGS) entry which is preliminary data.</text>
</comment>
<keyword evidence="3 9" id="KW-0347">Helicase</keyword>
<proteinExistence type="inferred from homology"/>
<feature type="domain" description="Helicase C-terminal" evidence="12">
    <location>
        <begin position="489"/>
        <end position="643"/>
    </location>
</feature>
<dbReference type="GO" id="GO:0005524">
    <property type="term" value="F:ATP binding"/>
    <property type="evidence" value="ECO:0007669"/>
    <property type="project" value="UniProtKB-UniRule"/>
</dbReference>
<dbReference type="InterPro" id="IPR022737">
    <property type="entry name" value="RapA_C"/>
</dbReference>
<dbReference type="GO" id="GO:0016817">
    <property type="term" value="F:hydrolase activity, acting on acid anhydrides"/>
    <property type="evidence" value="ECO:0007669"/>
    <property type="project" value="InterPro"/>
</dbReference>
<dbReference type="NCBIfam" id="NF003426">
    <property type="entry name" value="PRK04914.1"/>
    <property type="match status" value="1"/>
</dbReference>
<reference evidence="13 14" key="1">
    <citation type="journal article" date="2012" name="J. Bacteriol.">
        <title>Genome Sequence of Extracellular-Protease-Producing Alishewanella jeotgali Isolated from Traditional Korean Fermented Seafood.</title>
        <authorList>
            <person name="Jung J."/>
            <person name="Chun J."/>
            <person name="Park W."/>
        </authorList>
    </citation>
    <scope>NUCLEOTIDE SEQUENCE [LARGE SCALE GENOMIC DNA]</scope>
    <source>
        <strain evidence="13 14">KCTC 22429</strain>
    </source>
</reference>
<dbReference type="CDD" id="cd18011">
    <property type="entry name" value="DEXDc_RapA"/>
    <property type="match status" value="1"/>
</dbReference>
<dbReference type="InterPro" id="IPR023949">
    <property type="entry name" value="Helicase_RapA"/>
</dbReference>
<dbReference type="GO" id="GO:0004386">
    <property type="term" value="F:helicase activity"/>
    <property type="evidence" value="ECO:0007669"/>
    <property type="project" value="UniProtKB-UniRule"/>
</dbReference>
<dbReference type="InterPro" id="IPR040766">
    <property type="entry name" value="Tudor_2_RapA"/>
</dbReference>
<evidence type="ECO:0000256" key="3">
    <source>
        <dbReference type="ARBA" id="ARBA00022806"/>
    </source>
</evidence>
<evidence type="ECO:0000256" key="5">
    <source>
        <dbReference type="ARBA" id="ARBA00023015"/>
    </source>
</evidence>
<dbReference type="Pfam" id="PF18337">
    <property type="entry name" value="Tudor_RapA"/>
    <property type="match status" value="1"/>
</dbReference>
<keyword evidence="10" id="KW-0175">Coiled coil</keyword>
<feature type="short sequence motif" description="DEAH box" evidence="9">
    <location>
        <begin position="279"/>
        <end position="282"/>
    </location>
</feature>
<dbReference type="Gene3D" id="2.30.30.930">
    <property type="match status" value="1"/>
</dbReference>
<comment type="function">
    <text evidence="9">Transcription regulator that activates transcription by stimulating RNA polymerase (RNAP) recycling in case of stress conditions such as supercoiled DNA or high salt concentrations. Probably acts by releasing the RNAP, when it is trapped or immobilized on tightly supercoiled DNA. Does not activate transcription on linear DNA. Probably not involved in DNA repair.</text>
</comment>
<dbReference type="InterPro" id="IPR027417">
    <property type="entry name" value="P-loop_NTPase"/>
</dbReference>
<evidence type="ECO:0000259" key="12">
    <source>
        <dbReference type="PROSITE" id="PS51194"/>
    </source>
</evidence>
<keyword evidence="7 9" id="KW-0010">Activator</keyword>
<evidence type="ECO:0000256" key="1">
    <source>
        <dbReference type="ARBA" id="ARBA00022741"/>
    </source>
</evidence>
<dbReference type="AlphaFoldDB" id="H3ZG35"/>
<evidence type="ECO:0000313" key="14">
    <source>
        <dbReference type="Proteomes" id="UP000012046"/>
    </source>
</evidence>
<dbReference type="Gene3D" id="2.30.30.140">
    <property type="match status" value="1"/>
</dbReference>
<dbReference type="GO" id="GO:0003677">
    <property type="term" value="F:DNA binding"/>
    <property type="evidence" value="ECO:0007669"/>
    <property type="project" value="UniProtKB-KW"/>
</dbReference>
<evidence type="ECO:0000256" key="6">
    <source>
        <dbReference type="ARBA" id="ARBA00023125"/>
    </source>
</evidence>
<dbReference type="HAMAP" id="MF_01821">
    <property type="entry name" value="Helicase_RapA"/>
    <property type="match status" value="1"/>
</dbReference>
<dbReference type="InterPro" id="IPR001650">
    <property type="entry name" value="Helicase_C-like"/>
</dbReference>
<dbReference type="Gene3D" id="3.40.50.300">
    <property type="entry name" value="P-loop containing nucleotide triphosphate hydrolases"/>
    <property type="match status" value="1"/>
</dbReference>
<dbReference type="PROSITE" id="PS51192">
    <property type="entry name" value="HELICASE_ATP_BIND_1"/>
    <property type="match status" value="1"/>
</dbReference>
<dbReference type="CDD" id="cd18793">
    <property type="entry name" value="SF2_C_SNF"/>
    <property type="match status" value="1"/>
</dbReference>
<feature type="domain" description="Helicase ATP-binding" evidence="11">
    <location>
        <begin position="163"/>
        <end position="333"/>
    </location>
</feature>
<dbReference type="RefSeq" id="WP_008951024.1">
    <property type="nucleotide sequence ID" value="NZ_AHTH01000039.1"/>
</dbReference>
<protein>
    <recommendedName>
        <fullName evidence="9">RNA polymerase-associated protein RapA</fullName>
        <ecNumber evidence="9">3.6.4.-</ecNumber>
    </recommendedName>
    <alternativeName>
        <fullName evidence="9">ATP-dependent helicase HepA</fullName>
    </alternativeName>
</protein>
<dbReference type="SMART" id="SM00487">
    <property type="entry name" value="DEXDc"/>
    <property type="match status" value="1"/>
</dbReference>
<comment type="subunit">
    <text evidence="9">Interacts with the RNAP. Has a higher affinity for the core RNAP than for the holoenzyme. Its ATPase activity is stimulated by binding to RNAP.</text>
</comment>
<accession>H3ZG35</accession>
<dbReference type="Pfam" id="PF12137">
    <property type="entry name" value="RapA_C"/>
    <property type="match status" value="1"/>
</dbReference>
<dbReference type="Gene3D" id="3.30.360.80">
    <property type="match status" value="1"/>
</dbReference>